<feature type="compositionally biased region" description="Low complexity" evidence="1">
    <location>
        <begin position="72"/>
        <end position="91"/>
    </location>
</feature>
<accession>A0A2N9GJ03</accession>
<evidence type="ECO:0000313" key="2">
    <source>
        <dbReference type="EMBL" id="SPC99271.1"/>
    </source>
</evidence>
<gene>
    <name evidence="2" type="ORF">FSB_LOCUS27153</name>
</gene>
<protein>
    <submittedName>
        <fullName evidence="2">Uncharacterized protein</fullName>
    </submittedName>
</protein>
<feature type="region of interest" description="Disordered" evidence="1">
    <location>
        <begin position="55"/>
        <end position="98"/>
    </location>
</feature>
<dbReference type="EMBL" id="OIVN01001956">
    <property type="protein sequence ID" value="SPC99271.1"/>
    <property type="molecule type" value="Genomic_DNA"/>
</dbReference>
<proteinExistence type="predicted"/>
<reference evidence="2" key="1">
    <citation type="submission" date="2018-02" db="EMBL/GenBank/DDBJ databases">
        <authorList>
            <person name="Cohen D.B."/>
            <person name="Kent A.D."/>
        </authorList>
    </citation>
    <scope>NUCLEOTIDE SEQUENCE</scope>
</reference>
<feature type="compositionally biased region" description="Polar residues" evidence="1">
    <location>
        <begin position="1"/>
        <end position="13"/>
    </location>
</feature>
<dbReference type="AlphaFoldDB" id="A0A2N9GJ03"/>
<feature type="region of interest" description="Disordered" evidence="1">
    <location>
        <begin position="1"/>
        <end position="29"/>
    </location>
</feature>
<organism evidence="2">
    <name type="scientific">Fagus sylvatica</name>
    <name type="common">Beechnut</name>
    <dbReference type="NCBI Taxonomy" id="28930"/>
    <lineage>
        <taxon>Eukaryota</taxon>
        <taxon>Viridiplantae</taxon>
        <taxon>Streptophyta</taxon>
        <taxon>Embryophyta</taxon>
        <taxon>Tracheophyta</taxon>
        <taxon>Spermatophyta</taxon>
        <taxon>Magnoliopsida</taxon>
        <taxon>eudicotyledons</taxon>
        <taxon>Gunneridae</taxon>
        <taxon>Pentapetalae</taxon>
        <taxon>rosids</taxon>
        <taxon>fabids</taxon>
        <taxon>Fagales</taxon>
        <taxon>Fagaceae</taxon>
        <taxon>Fagus</taxon>
    </lineage>
</organism>
<evidence type="ECO:0000256" key="1">
    <source>
        <dbReference type="SAM" id="MobiDB-lite"/>
    </source>
</evidence>
<name>A0A2N9GJ03_FAGSY</name>
<sequence>MLPSQFSRLTSSPHGLMPSRPQPHGLTPFLTPSLHFSDLTSLSLSLNFVPSCPSLPRSHRRLKAQSHTAGAPKPSISPSPSLKLSDLSTPPIGDNYVV</sequence>